<keyword evidence="2" id="KW-0472">Membrane</keyword>
<gene>
    <name evidence="3" type="ORF">MoryE10_08960</name>
</gene>
<keyword evidence="1" id="KW-0175">Coiled coil</keyword>
<dbReference type="EMBL" id="AP019782">
    <property type="protein sequence ID" value="BBL70290.1"/>
    <property type="molecule type" value="Genomic_DNA"/>
</dbReference>
<evidence type="ECO:0000256" key="1">
    <source>
        <dbReference type="SAM" id="Coils"/>
    </source>
</evidence>
<accession>A0A8D5ALN5</accession>
<keyword evidence="2" id="KW-0812">Transmembrane</keyword>
<name>A0A8D5ALN5_9GAMM</name>
<dbReference type="RefSeq" id="WP_221048340.1">
    <property type="nucleotide sequence ID" value="NZ_AP019782.1"/>
</dbReference>
<dbReference type="Proteomes" id="UP000824988">
    <property type="component" value="Chromosome"/>
</dbReference>
<proteinExistence type="predicted"/>
<sequence>MTQDELGKRINRSKTFARTLIVAICSAYVIKFWLLTGANISGSPEAWGQFGDYVGGLLNPIIAYLAFYWLTQSILLQRDELSATKKALEESAKSQEKQEQHASKTAKVNALSTLINAHNNDISNLRSNMEFLSNQLSQSGPIYSPIGHSINIEEARVLQKNMTEALETSLKRRMEAMDEVTKLLHAVEM</sequence>
<feature type="transmembrane region" description="Helical" evidence="2">
    <location>
        <begin position="53"/>
        <end position="71"/>
    </location>
</feature>
<organism evidence="3 4">
    <name type="scientific">Methylogaea oryzae</name>
    <dbReference type="NCBI Taxonomy" id="1295382"/>
    <lineage>
        <taxon>Bacteria</taxon>
        <taxon>Pseudomonadati</taxon>
        <taxon>Pseudomonadota</taxon>
        <taxon>Gammaproteobacteria</taxon>
        <taxon>Methylococcales</taxon>
        <taxon>Methylococcaceae</taxon>
        <taxon>Methylogaea</taxon>
    </lineage>
</organism>
<dbReference type="KEGG" id="moz:MoryE10_08960"/>
<dbReference type="AlphaFoldDB" id="A0A8D5ALN5"/>
<keyword evidence="4" id="KW-1185">Reference proteome</keyword>
<reference evidence="3" key="1">
    <citation type="submission" date="2019-06" db="EMBL/GenBank/DDBJ databases">
        <title>Complete genome sequence of Methylogaea oryzae strain JCM16910.</title>
        <authorList>
            <person name="Asakawa S."/>
        </authorList>
    </citation>
    <scope>NUCLEOTIDE SEQUENCE</scope>
    <source>
        <strain evidence="3">E10</strain>
    </source>
</reference>
<evidence type="ECO:0000256" key="2">
    <source>
        <dbReference type="SAM" id="Phobius"/>
    </source>
</evidence>
<protein>
    <submittedName>
        <fullName evidence="3">Uncharacterized protein</fullName>
    </submittedName>
</protein>
<evidence type="ECO:0000313" key="3">
    <source>
        <dbReference type="EMBL" id="BBL70290.1"/>
    </source>
</evidence>
<feature type="coiled-coil region" evidence="1">
    <location>
        <begin position="78"/>
        <end position="135"/>
    </location>
</feature>
<keyword evidence="2" id="KW-1133">Transmembrane helix</keyword>
<feature type="transmembrane region" description="Helical" evidence="2">
    <location>
        <begin position="20"/>
        <end position="41"/>
    </location>
</feature>
<evidence type="ECO:0000313" key="4">
    <source>
        <dbReference type="Proteomes" id="UP000824988"/>
    </source>
</evidence>